<evidence type="ECO:0000313" key="2">
    <source>
        <dbReference type="Proteomes" id="UP001642483"/>
    </source>
</evidence>
<dbReference type="SUPFAM" id="SSF52540">
    <property type="entry name" value="P-loop containing nucleoside triphosphate hydrolases"/>
    <property type="match status" value="1"/>
</dbReference>
<dbReference type="PANTHER" id="PTHR36978:SF4">
    <property type="entry name" value="P-LOOP CONTAINING NUCLEOSIDE TRIPHOSPHATE HYDROLASE PROTEIN"/>
    <property type="match status" value="1"/>
</dbReference>
<evidence type="ECO:0008006" key="3">
    <source>
        <dbReference type="Google" id="ProtNLM"/>
    </source>
</evidence>
<dbReference type="InterPro" id="IPR027417">
    <property type="entry name" value="P-loop_NTPase"/>
</dbReference>
<protein>
    <recommendedName>
        <fullName evidence="3">Sulfotransferase family protein</fullName>
    </recommendedName>
</protein>
<gene>
    <name evidence="1" type="ORF">CVLEPA_LOCUS31817</name>
</gene>
<name>A0ABP0H314_CLALP</name>
<organism evidence="1 2">
    <name type="scientific">Clavelina lepadiformis</name>
    <name type="common">Light-bulb sea squirt</name>
    <name type="synonym">Ascidia lepadiformis</name>
    <dbReference type="NCBI Taxonomy" id="159417"/>
    <lineage>
        <taxon>Eukaryota</taxon>
        <taxon>Metazoa</taxon>
        <taxon>Chordata</taxon>
        <taxon>Tunicata</taxon>
        <taxon>Ascidiacea</taxon>
        <taxon>Aplousobranchia</taxon>
        <taxon>Clavelinidae</taxon>
        <taxon>Clavelina</taxon>
    </lineage>
</organism>
<dbReference type="EMBL" id="CAWYQH010000174">
    <property type="protein sequence ID" value="CAK8698378.1"/>
    <property type="molecule type" value="Genomic_DNA"/>
</dbReference>
<evidence type="ECO:0000313" key="1">
    <source>
        <dbReference type="EMBL" id="CAK8698378.1"/>
    </source>
</evidence>
<dbReference type="Gene3D" id="3.40.50.300">
    <property type="entry name" value="P-loop containing nucleotide triphosphate hydrolases"/>
    <property type="match status" value="1"/>
</dbReference>
<reference evidence="1 2" key="1">
    <citation type="submission" date="2024-02" db="EMBL/GenBank/DDBJ databases">
        <authorList>
            <person name="Daric V."/>
            <person name="Darras S."/>
        </authorList>
    </citation>
    <scope>NUCLEOTIDE SEQUENCE [LARGE SCALE GENOMIC DNA]</scope>
</reference>
<dbReference type="PANTHER" id="PTHR36978">
    <property type="entry name" value="P-LOOP CONTAINING NUCLEOTIDE TRIPHOSPHATE HYDROLASE"/>
    <property type="match status" value="1"/>
</dbReference>
<comment type="caution">
    <text evidence="1">The sequence shown here is derived from an EMBL/GenBank/DDBJ whole genome shotgun (WGS) entry which is preliminary data.</text>
</comment>
<sequence length="142" mass="16627">MKVIVASFSKTGTKTLCAALNVLGYKVYDAVEHFWYHGNDWIKILTTGGTVEDFKRMYKDVDVVTDAPACNFWEEISEAFPDAKIVLTLRDEESWWRSLQKQFERMNADVSFKISHYVPYFSTYRYYKAICELSFLEEISND</sequence>
<dbReference type="Pfam" id="PF17784">
    <property type="entry name" value="Sulfotransfer_4"/>
    <property type="match status" value="1"/>
</dbReference>
<keyword evidence="2" id="KW-1185">Reference proteome</keyword>
<proteinExistence type="predicted"/>
<accession>A0ABP0H314</accession>
<dbReference type="InterPro" id="IPR040632">
    <property type="entry name" value="Sulfotransfer_4"/>
</dbReference>
<dbReference type="Proteomes" id="UP001642483">
    <property type="component" value="Unassembled WGS sequence"/>
</dbReference>